<proteinExistence type="predicted"/>
<dbReference type="Pfam" id="PF08530">
    <property type="entry name" value="PepX_C"/>
    <property type="match status" value="1"/>
</dbReference>
<dbReference type="SUPFAM" id="SSF49785">
    <property type="entry name" value="Galactose-binding domain-like"/>
    <property type="match status" value="1"/>
</dbReference>
<feature type="domain" description="Xaa-Pro dipeptidyl-peptidase C-terminal" evidence="2">
    <location>
        <begin position="318"/>
        <end position="580"/>
    </location>
</feature>
<dbReference type="InterPro" id="IPR000383">
    <property type="entry name" value="Xaa-Pro-like_dom"/>
</dbReference>
<accession>A0ABM8IES0</accession>
<evidence type="ECO:0000259" key="2">
    <source>
        <dbReference type="SMART" id="SM00939"/>
    </source>
</evidence>
<dbReference type="Proteomes" id="UP001496674">
    <property type="component" value="Chromosome"/>
</dbReference>
<sequence length="585" mass="67027">MIPMRDGARLYTAIYEPVSKSEKHPILFTRTPYRVGSYGNEMSSDLWNIWRNYSKEGYIFVIQDVRGRWMSEGKFVNIRPFNPNKKTAKDIDEASDSYDTVEWLLKNTDNNGRVGVTGSSYLGFYSVMAALSNHPAICAICAQAPAIDWFMGDDIHHNGAFMLEDSFGFLSSVDRPRLALTTTQSQAKPYYLNDDYSFFLKSGSLKQITSLLGDSIKFWNDVMAHPNYDSWWKERDCRRYCYNLKPAVFVVGGLFDAEDCYGTWGLYKAIKKQSPQTNLSIIMGPWSHGQWKSKEANSVGNIVFGKGLAEFYQNEAEFPFFNYYLKEKGNVDTQNRVLVFFSGENQWRKFTEWPCKQVVETPVYLREKGTLKFALPTEKRSYTEYISDPWHPVPYSEKASRSRSSDYMTADQRFASRRPDVISFETGPLTADLTLGGEITVDLKVSISTTDADFVVKLIDVFPDDFSSDPKNAGEKQSSLMDGYQMLVRGDVMRGKFRDSFERPKAFTPNTPATVSFKLADIAHTFKKGHRMMVQVQSSWFPLVDRNPQKFVDIYHCKESDFVKSTIKVFHQNNLASRLILPVLK</sequence>
<keyword evidence="4" id="KW-1185">Reference proteome</keyword>
<protein>
    <submittedName>
        <fullName evidence="3">Glutaryl-7-ACA acylase</fullName>
    </submittedName>
</protein>
<gene>
    <name evidence="3" type="primary">gaa</name>
    <name evidence="3" type="ORF">BSYN_26840</name>
</gene>
<dbReference type="NCBIfam" id="TIGR00976">
    <property type="entry name" value="CocE_NonD"/>
    <property type="match status" value="1"/>
</dbReference>
<dbReference type="InterPro" id="IPR008979">
    <property type="entry name" value="Galactose-bd-like_sf"/>
</dbReference>
<dbReference type="Gene3D" id="2.60.120.260">
    <property type="entry name" value="Galactose-binding domain-like"/>
    <property type="match status" value="1"/>
</dbReference>
<keyword evidence="1" id="KW-0378">Hydrolase</keyword>
<dbReference type="SMART" id="SM00939">
    <property type="entry name" value="PepX_C"/>
    <property type="match status" value="1"/>
</dbReference>
<dbReference type="SUPFAM" id="SSF53474">
    <property type="entry name" value="alpha/beta-Hydrolases"/>
    <property type="match status" value="1"/>
</dbReference>
<dbReference type="InterPro" id="IPR029058">
    <property type="entry name" value="AB_hydrolase_fold"/>
</dbReference>
<dbReference type="Gene3D" id="1.10.3020.10">
    <property type="entry name" value="alpha-amino acid ester hydrolase ( Helical cap domain)"/>
    <property type="match status" value="1"/>
</dbReference>
<dbReference type="InterPro" id="IPR013736">
    <property type="entry name" value="Xaa-Pro_dipept_C"/>
</dbReference>
<dbReference type="Gene3D" id="3.40.50.1820">
    <property type="entry name" value="alpha/beta hydrolase"/>
    <property type="match status" value="1"/>
</dbReference>
<evidence type="ECO:0000256" key="1">
    <source>
        <dbReference type="ARBA" id="ARBA00022801"/>
    </source>
</evidence>
<evidence type="ECO:0000313" key="4">
    <source>
        <dbReference type="Proteomes" id="UP001496674"/>
    </source>
</evidence>
<dbReference type="EMBL" id="AP028055">
    <property type="protein sequence ID" value="BEH00420.1"/>
    <property type="molecule type" value="Genomic_DNA"/>
</dbReference>
<evidence type="ECO:0000313" key="3">
    <source>
        <dbReference type="EMBL" id="BEH00420.1"/>
    </source>
</evidence>
<reference evidence="3 4" key="1">
    <citation type="submission" date="2023-04" db="EMBL/GenBank/DDBJ databases">
        <title>Draft genome sequence of acteroides sedimenti strain YN3PY1.</title>
        <authorList>
            <person name="Yoshida N."/>
        </authorList>
    </citation>
    <scope>NUCLEOTIDE SEQUENCE [LARGE SCALE GENOMIC DNA]</scope>
    <source>
        <strain evidence="3 4">YN3PY1</strain>
    </source>
</reference>
<name>A0ABM8IES0_9BACE</name>
<dbReference type="Pfam" id="PF02129">
    <property type="entry name" value="Peptidase_S15"/>
    <property type="match status" value="1"/>
</dbReference>
<organism evidence="3 4">
    <name type="scientific">Bacteroides sedimenti</name>
    <dbReference type="NCBI Taxonomy" id="2136147"/>
    <lineage>
        <taxon>Bacteria</taxon>
        <taxon>Pseudomonadati</taxon>
        <taxon>Bacteroidota</taxon>
        <taxon>Bacteroidia</taxon>
        <taxon>Bacteroidales</taxon>
        <taxon>Bacteroidaceae</taxon>
        <taxon>Bacteroides</taxon>
    </lineage>
</organism>
<dbReference type="InterPro" id="IPR005674">
    <property type="entry name" value="CocE/Ser_esterase"/>
</dbReference>